<dbReference type="SUPFAM" id="SSF141322">
    <property type="entry name" value="NfeD domain-like"/>
    <property type="match status" value="1"/>
</dbReference>
<feature type="transmembrane region" description="Helical" evidence="5">
    <location>
        <begin position="5"/>
        <end position="38"/>
    </location>
</feature>
<evidence type="ECO:0000313" key="7">
    <source>
        <dbReference type="EMBL" id="MPL96896.1"/>
    </source>
</evidence>
<dbReference type="PANTHER" id="PTHR33507:SF3">
    <property type="entry name" value="INNER MEMBRANE PROTEIN YBBJ"/>
    <property type="match status" value="1"/>
</dbReference>
<gene>
    <name evidence="7" type="ORF">SDC9_43080</name>
</gene>
<evidence type="ECO:0000256" key="3">
    <source>
        <dbReference type="ARBA" id="ARBA00022989"/>
    </source>
</evidence>
<dbReference type="InterPro" id="IPR012340">
    <property type="entry name" value="NA-bd_OB-fold"/>
</dbReference>
<comment type="subcellular location">
    <subcellularLocation>
        <location evidence="1">Membrane</location>
        <topology evidence="1">Multi-pass membrane protein</topology>
    </subcellularLocation>
</comment>
<feature type="domain" description="NfeD-like C-terminal" evidence="6">
    <location>
        <begin position="84"/>
        <end position="139"/>
    </location>
</feature>
<keyword evidence="3 5" id="KW-1133">Transmembrane helix</keyword>
<dbReference type="InterPro" id="IPR052165">
    <property type="entry name" value="Membrane_assoc_protease"/>
</dbReference>
<evidence type="ECO:0000256" key="5">
    <source>
        <dbReference type="SAM" id="Phobius"/>
    </source>
</evidence>
<accession>A0A644W070</accession>
<dbReference type="GO" id="GO:0005886">
    <property type="term" value="C:plasma membrane"/>
    <property type="evidence" value="ECO:0007669"/>
    <property type="project" value="TreeGrafter"/>
</dbReference>
<keyword evidence="4 5" id="KW-0472">Membrane</keyword>
<name>A0A644W070_9ZZZZ</name>
<organism evidence="7">
    <name type="scientific">bioreactor metagenome</name>
    <dbReference type="NCBI Taxonomy" id="1076179"/>
    <lineage>
        <taxon>unclassified sequences</taxon>
        <taxon>metagenomes</taxon>
        <taxon>ecological metagenomes</taxon>
    </lineage>
</organism>
<dbReference type="Gene3D" id="2.40.50.140">
    <property type="entry name" value="Nucleic acid-binding proteins"/>
    <property type="match status" value="1"/>
</dbReference>
<dbReference type="EMBL" id="VSSQ01000531">
    <property type="protein sequence ID" value="MPL96896.1"/>
    <property type="molecule type" value="Genomic_DNA"/>
</dbReference>
<reference evidence="7" key="1">
    <citation type="submission" date="2019-08" db="EMBL/GenBank/DDBJ databases">
        <authorList>
            <person name="Kucharzyk K."/>
            <person name="Murdoch R.W."/>
            <person name="Higgins S."/>
            <person name="Loffler F."/>
        </authorList>
    </citation>
    <scope>NUCLEOTIDE SEQUENCE</scope>
</reference>
<proteinExistence type="predicted"/>
<dbReference type="AlphaFoldDB" id="A0A644W070"/>
<keyword evidence="2 5" id="KW-0812">Transmembrane</keyword>
<feature type="transmembrane region" description="Helical" evidence="5">
    <location>
        <begin position="44"/>
        <end position="68"/>
    </location>
</feature>
<comment type="caution">
    <text evidence="7">The sequence shown here is derived from an EMBL/GenBank/DDBJ whole genome shotgun (WGS) entry which is preliminary data.</text>
</comment>
<evidence type="ECO:0000259" key="6">
    <source>
        <dbReference type="Pfam" id="PF01957"/>
    </source>
</evidence>
<protein>
    <recommendedName>
        <fullName evidence="6">NfeD-like C-terminal domain-containing protein</fullName>
    </recommendedName>
</protein>
<sequence>MSAVIFWIIVAAVVIAIDIATSNFLFAWFAVGAFVAMIADLLEVSFGIQVVLFLVVNLITISIGYPWAKRKFKEGVKRTPLMEETYIGRVMKAEEEIVDRTKIKVDGIYWTVLNSGEVIKKDESFKITGIDGIKLIIKKEEEV</sequence>
<evidence type="ECO:0000256" key="1">
    <source>
        <dbReference type="ARBA" id="ARBA00004141"/>
    </source>
</evidence>
<dbReference type="PANTHER" id="PTHR33507">
    <property type="entry name" value="INNER MEMBRANE PROTEIN YBBJ"/>
    <property type="match status" value="1"/>
</dbReference>
<dbReference type="Pfam" id="PF01957">
    <property type="entry name" value="NfeD"/>
    <property type="match status" value="1"/>
</dbReference>
<dbReference type="InterPro" id="IPR002810">
    <property type="entry name" value="NfeD-like_C"/>
</dbReference>
<evidence type="ECO:0000256" key="2">
    <source>
        <dbReference type="ARBA" id="ARBA00022692"/>
    </source>
</evidence>
<evidence type="ECO:0000256" key="4">
    <source>
        <dbReference type="ARBA" id="ARBA00023136"/>
    </source>
</evidence>